<protein>
    <submittedName>
        <fullName evidence="1">Uncharacterized protein</fullName>
    </submittedName>
</protein>
<dbReference type="EMBL" id="FOJN01000012">
    <property type="protein sequence ID" value="SFA58228.1"/>
    <property type="molecule type" value="Genomic_DNA"/>
</dbReference>
<gene>
    <name evidence="1" type="ORF">SAMN05444374_11262</name>
</gene>
<organism evidence="1 2">
    <name type="scientific">Rhodococcoides kroppenstedtii</name>
    <dbReference type="NCBI Taxonomy" id="293050"/>
    <lineage>
        <taxon>Bacteria</taxon>
        <taxon>Bacillati</taxon>
        <taxon>Actinomycetota</taxon>
        <taxon>Actinomycetes</taxon>
        <taxon>Mycobacteriales</taxon>
        <taxon>Nocardiaceae</taxon>
        <taxon>Rhodococcoides</taxon>
    </lineage>
</organism>
<reference evidence="1 2" key="1">
    <citation type="submission" date="2016-10" db="EMBL/GenBank/DDBJ databases">
        <authorList>
            <person name="de Groot N.N."/>
        </authorList>
    </citation>
    <scope>NUCLEOTIDE SEQUENCE [LARGE SCALE GENOMIC DNA]</scope>
    <source>
        <strain evidence="1 2">DSM 44908</strain>
    </source>
</reference>
<dbReference type="AlphaFoldDB" id="A0A1I0U2K7"/>
<sequence>MARSRTTQRMTAAPAAQHRTTAAAAQHRTTAAATQQRTSNTSAAAVAAAMFSYDFVEDGVDYDTLEALHRGEISAWIEALAQSGLLAESEVAAVAREWGERPSLLLDALLTDADEMTVRRCRLAWASMDRLAPFTFPIAHSG</sequence>
<evidence type="ECO:0000313" key="2">
    <source>
        <dbReference type="Proteomes" id="UP000182054"/>
    </source>
</evidence>
<evidence type="ECO:0000313" key="1">
    <source>
        <dbReference type="EMBL" id="SFA58228.1"/>
    </source>
</evidence>
<name>A0A1I0U2K7_9NOCA</name>
<dbReference type="Proteomes" id="UP000182054">
    <property type="component" value="Unassembled WGS sequence"/>
</dbReference>
<accession>A0A1I0U2K7</accession>
<proteinExistence type="predicted"/>